<evidence type="ECO:0000256" key="5">
    <source>
        <dbReference type="ARBA" id="ARBA00023136"/>
    </source>
</evidence>
<feature type="transmembrane region" description="Helical" evidence="6">
    <location>
        <begin position="49"/>
        <end position="71"/>
    </location>
</feature>
<keyword evidence="3" id="KW-0201">Cytochrome c-type biogenesis</keyword>
<dbReference type="InterPro" id="IPR045062">
    <property type="entry name" value="Cyt_c_biogenesis_CcsA/CcmC"/>
</dbReference>
<dbReference type="PANTHER" id="PTHR30071:SF1">
    <property type="entry name" value="CYTOCHROME B_B6 PROTEIN-RELATED"/>
    <property type="match status" value="1"/>
</dbReference>
<keyword evidence="9" id="KW-1185">Reference proteome</keyword>
<evidence type="ECO:0000256" key="3">
    <source>
        <dbReference type="ARBA" id="ARBA00022748"/>
    </source>
</evidence>
<feature type="transmembrane region" description="Helical" evidence="6">
    <location>
        <begin position="147"/>
        <end position="171"/>
    </location>
</feature>
<organism evidence="8 9">
    <name type="scientific">Marinicrinis sediminis</name>
    <dbReference type="NCBI Taxonomy" id="1652465"/>
    <lineage>
        <taxon>Bacteria</taxon>
        <taxon>Bacillati</taxon>
        <taxon>Bacillota</taxon>
        <taxon>Bacilli</taxon>
        <taxon>Bacillales</taxon>
        <taxon>Paenibacillaceae</taxon>
    </lineage>
</organism>
<proteinExistence type="predicted"/>
<dbReference type="InterPro" id="IPR002541">
    <property type="entry name" value="Cyt_c_assembly"/>
</dbReference>
<protein>
    <submittedName>
        <fullName evidence="8">Cytochrome c biogenesis protein CcsA</fullName>
    </submittedName>
</protein>
<comment type="subcellular location">
    <subcellularLocation>
        <location evidence="1">Membrane</location>
        <topology evidence="1">Multi-pass membrane protein</topology>
    </subcellularLocation>
</comment>
<dbReference type="EMBL" id="JBHUMM010000043">
    <property type="protein sequence ID" value="MFD2672856.1"/>
    <property type="molecule type" value="Genomic_DNA"/>
</dbReference>
<evidence type="ECO:0000256" key="2">
    <source>
        <dbReference type="ARBA" id="ARBA00022692"/>
    </source>
</evidence>
<feature type="domain" description="Cytochrome c assembly protein" evidence="7">
    <location>
        <begin position="307"/>
        <end position="413"/>
    </location>
</feature>
<feature type="transmembrane region" description="Helical" evidence="6">
    <location>
        <begin position="109"/>
        <end position="127"/>
    </location>
</feature>
<feature type="transmembrane region" description="Helical" evidence="6">
    <location>
        <begin position="192"/>
        <end position="210"/>
    </location>
</feature>
<evidence type="ECO:0000256" key="1">
    <source>
        <dbReference type="ARBA" id="ARBA00004141"/>
    </source>
</evidence>
<keyword evidence="5 6" id="KW-0472">Membrane</keyword>
<feature type="transmembrane region" description="Helical" evidence="6">
    <location>
        <begin position="326"/>
        <end position="350"/>
    </location>
</feature>
<dbReference type="PANTHER" id="PTHR30071">
    <property type="entry name" value="HEME EXPORTER PROTEIN C"/>
    <property type="match status" value="1"/>
</dbReference>
<evidence type="ECO:0000259" key="7">
    <source>
        <dbReference type="Pfam" id="PF01578"/>
    </source>
</evidence>
<evidence type="ECO:0000313" key="9">
    <source>
        <dbReference type="Proteomes" id="UP001597497"/>
    </source>
</evidence>
<dbReference type="Pfam" id="PF01578">
    <property type="entry name" value="Cytochrom_C_asm"/>
    <property type="match status" value="1"/>
</dbReference>
<sequence length="418" mass="47038">MNALELSNGALVASMLLYISSFFLFVFAALGKSFRSDHPARRQRKWSKIALTVGIIGFVAQLTYFIARWIYISHTPLSNLFEYMTFLSMMIVASFFVIYALYRTPLTGVIMMPLAIIILGYAAVFPWDPSPLEPALDGGDKLWLLRIHVSLAAAGEAFFAIGFAGGLMYLLRTINYASTEKKDKNQKRLMEFTLFSLLVLIGFIVSNLLFSMTGYEAVFKKQEMSGEQVLEQQVRYTLPPISAPSDAELDKMDSFLGMTEPLFEAPSWMKGINAGRKLNTVIWSVLFGLLLYGLARLIVRKPLGAVIQPILKELDPDDLDEISYRAIALGFPIFTLGALIFAMIWAHIAWGRFWNFDPKETWALVTWLFYSAYLHFRLSRGWQGTKSSWLAVLGFVIVFFTLVGVNLLLAGLHSYAGV</sequence>
<evidence type="ECO:0000256" key="6">
    <source>
        <dbReference type="SAM" id="Phobius"/>
    </source>
</evidence>
<dbReference type="Proteomes" id="UP001597497">
    <property type="component" value="Unassembled WGS sequence"/>
</dbReference>
<comment type="caution">
    <text evidence="8">The sequence shown here is derived from an EMBL/GenBank/DDBJ whole genome shotgun (WGS) entry which is preliminary data.</text>
</comment>
<evidence type="ECO:0000313" key="8">
    <source>
        <dbReference type="EMBL" id="MFD2672856.1"/>
    </source>
</evidence>
<gene>
    <name evidence="8" type="primary">ccsA</name>
    <name evidence="8" type="ORF">ACFSUC_14905</name>
</gene>
<dbReference type="RefSeq" id="WP_379930417.1">
    <property type="nucleotide sequence ID" value="NZ_JBHUMM010000043.1"/>
</dbReference>
<accession>A0ABW5RCT7</accession>
<keyword evidence="4 6" id="KW-1133">Transmembrane helix</keyword>
<feature type="transmembrane region" description="Helical" evidence="6">
    <location>
        <begin position="390"/>
        <end position="412"/>
    </location>
</feature>
<name>A0ABW5RCT7_9BACL</name>
<feature type="transmembrane region" description="Helical" evidence="6">
    <location>
        <begin position="362"/>
        <end position="378"/>
    </location>
</feature>
<reference evidence="9" key="1">
    <citation type="journal article" date="2019" name="Int. J. Syst. Evol. Microbiol.">
        <title>The Global Catalogue of Microorganisms (GCM) 10K type strain sequencing project: providing services to taxonomists for standard genome sequencing and annotation.</title>
        <authorList>
            <consortium name="The Broad Institute Genomics Platform"/>
            <consortium name="The Broad Institute Genome Sequencing Center for Infectious Disease"/>
            <person name="Wu L."/>
            <person name="Ma J."/>
        </authorList>
    </citation>
    <scope>NUCLEOTIDE SEQUENCE [LARGE SCALE GENOMIC DNA]</scope>
    <source>
        <strain evidence="9">KCTC 33676</strain>
    </source>
</reference>
<keyword evidence="2 6" id="KW-0812">Transmembrane</keyword>
<feature type="transmembrane region" description="Helical" evidence="6">
    <location>
        <begin position="6"/>
        <end position="28"/>
    </location>
</feature>
<evidence type="ECO:0000256" key="4">
    <source>
        <dbReference type="ARBA" id="ARBA00022989"/>
    </source>
</evidence>
<feature type="transmembrane region" description="Helical" evidence="6">
    <location>
        <begin position="83"/>
        <end position="102"/>
    </location>
</feature>
<feature type="transmembrane region" description="Helical" evidence="6">
    <location>
        <begin position="281"/>
        <end position="299"/>
    </location>
</feature>